<comment type="similarity">
    <text evidence="1">Belongs to the EamA transporter family.</text>
</comment>
<dbReference type="EMBL" id="JACHEM010000016">
    <property type="protein sequence ID" value="MBB6438920.1"/>
    <property type="molecule type" value="Genomic_DNA"/>
</dbReference>
<keyword evidence="5" id="KW-1185">Reference proteome</keyword>
<proteinExistence type="inferred from homology"/>
<reference evidence="4 5" key="1">
    <citation type="submission" date="2020-08" db="EMBL/GenBank/DDBJ databases">
        <title>Genomic Encyclopedia of Type Strains, Phase IV (KMG-IV): sequencing the most valuable type-strain genomes for metagenomic binning, comparative biology and taxonomic classification.</title>
        <authorList>
            <person name="Goeker M."/>
        </authorList>
    </citation>
    <scope>NUCLEOTIDE SEQUENCE [LARGE SCALE GENOMIC DNA]</scope>
    <source>
        <strain evidence="4 5">DSM 40141</strain>
    </source>
</reference>
<dbReference type="Pfam" id="PF00892">
    <property type="entry name" value="EamA"/>
    <property type="match status" value="1"/>
</dbReference>
<keyword evidence="2" id="KW-0812">Transmembrane</keyword>
<feature type="domain" description="EamA" evidence="3">
    <location>
        <begin position="4"/>
        <end position="72"/>
    </location>
</feature>
<dbReference type="Proteomes" id="UP000540423">
    <property type="component" value="Unassembled WGS sequence"/>
</dbReference>
<dbReference type="InterPro" id="IPR000620">
    <property type="entry name" value="EamA_dom"/>
</dbReference>
<evidence type="ECO:0000313" key="4">
    <source>
        <dbReference type="EMBL" id="MBB6438920.1"/>
    </source>
</evidence>
<name>A0A7X0HJY2_9ACTN</name>
<dbReference type="AlphaFoldDB" id="A0A7X0HJY2"/>
<organism evidence="4 5">
    <name type="scientific">Streptomyces candidus</name>
    <dbReference type="NCBI Taxonomy" id="67283"/>
    <lineage>
        <taxon>Bacteria</taxon>
        <taxon>Bacillati</taxon>
        <taxon>Actinomycetota</taxon>
        <taxon>Actinomycetes</taxon>
        <taxon>Kitasatosporales</taxon>
        <taxon>Streptomycetaceae</taxon>
        <taxon>Streptomyces</taxon>
    </lineage>
</organism>
<dbReference type="InterPro" id="IPR037185">
    <property type="entry name" value="EmrE-like"/>
</dbReference>
<keyword evidence="2" id="KW-0472">Membrane</keyword>
<keyword evidence="2" id="KW-1133">Transmembrane helix</keyword>
<dbReference type="GO" id="GO:0016020">
    <property type="term" value="C:membrane"/>
    <property type="evidence" value="ECO:0007669"/>
    <property type="project" value="InterPro"/>
</dbReference>
<sequence>MLTPVALLVEGPPPSSYTGENLIGYGNPGLIGAALAYALWFRGIKALTPTEVTFLGLLSPLIATLPGWSVLGQ</sequence>
<feature type="transmembrane region" description="Helical" evidence="2">
    <location>
        <begin position="22"/>
        <end position="40"/>
    </location>
</feature>
<evidence type="ECO:0000256" key="2">
    <source>
        <dbReference type="SAM" id="Phobius"/>
    </source>
</evidence>
<feature type="transmembrane region" description="Helical" evidence="2">
    <location>
        <begin position="52"/>
        <end position="71"/>
    </location>
</feature>
<dbReference type="SUPFAM" id="SSF103481">
    <property type="entry name" value="Multidrug resistance efflux transporter EmrE"/>
    <property type="match status" value="1"/>
</dbReference>
<protein>
    <submittedName>
        <fullName evidence="4">Drug/metabolite transporter (DMT)-like permease</fullName>
    </submittedName>
</protein>
<evidence type="ECO:0000313" key="5">
    <source>
        <dbReference type="Proteomes" id="UP000540423"/>
    </source>
</evidence>
<evidence type="ECO:0000256" key="1">
    <source>
        <dbReference type="ARBA" id="ARBA00007362"/>
    </source>
</evidence>
<evidence type="ECO:0000259" key="3">
    <source>
        <dbReference type="Pfam" id="PF00892"/>
    </source>
</evidence>
<gene>
    <name evidence="4" type="ORF">HNQ79_005432</name>
</gene>
<comment type="caution">
    <text evidence="4">The sequence shown here is derived from an EMBL/GenBank/DDBJ whole genome shotgun (WGS) entry which is preliminary data.</text>
</comment>
<accession>A0A7X0HJY2</accession>